<evidence type="ECO:0000313" key="6">
    <source>
        <dbReference type="EMBL" id="GAA4959799.1"/>
    </source>
</evidence>
<feature type="transmembrane region" description="Helical" evidence="5">
    <location>
        <begin position="6"/>
        <end position="23"/>
    </location>
</feature>
<evidence type="ECO:0000256" key="1">
    <source>
        <dbReference type="ARBA" id="ARBA00004141"/>
    </source>
</evidence>
<evidence type="ECO:0000256" key="5">
    <source>
        <dbReference type="SAM" id="Phobius"/>
    </source>
</evidence>
<protein>
    <recommendedName>
        <fullName evidence="8">MtN3 and saliva related transmembrane protein</fullName>
    </recommendedName>
</protein>
<feature type="transmembrane region" description="Helical" evidence="5">
    <location>
        <begin position="62"/>
        <end position="82"/>
    </location>
</feature>
<keyword evidence="4 5" id="KW-0472">Membrane</keyword>
<sequence>MFHFEPIEIIGFIAAILTTSAFIPQVYRAWKTKNVEAISLTMFIAMFIGVILWLVYGIYINSLSMVIANTITSLLSLVIIVLKIRHRND</sequence>
<dbReference type="EMBL" id="BAABJK010000003">
    <property type="protein sequence ID" value="GAA4959799.1"/>
    <property type="molecule type" value="Genomic_DNA"/>
</dbReference>
<dbReference type="RefSeq" id="WP_345164069.1">
    <property type="nucleotide sequence ID" value="NZ_BAABJK010000003.1"/>
</dbReference>
<dbReference type="InterPro" id="IPR006603">
    <property type="entry name" value="PQ-loop_rpt"/>
</dbReference>
<dbReference type="Pfam" id="PF04193">
    <property type="entry name" value="PQ-loop"/>
    <property type="match status" value="1"/>
</dbReference>
<dbReference type="InterPro" id="IPR047662">
    <property type="entry name" value="SemiSWEET"/>
</dbReference>
<comment type="subcellular location">
    <subcellularLocation>
        <location evidence="1">Membrane</location>
        <topology evidence="1">Multi-pass membrane protein</topology>
    </subcellularLocation>
</comment>
<dbReference type="Proteomes" id="UP001501692">
    <property type="component" value="Unassembled WGS sequence"/>
</dbReference>
<evidence type="ECO:0000313" key="7">
    <source>
        <dbReference type="Proteomes" id="UP001501692"/>
    </source>
</evidence>
<feature type="transmembrane region" description="Helical" evidence="5">
    <location>
        <begin position="35"/>
        <end position="56"/>
    </location>
</feature>
<comment type="caution">
    <text evidence="6">The sequence shown here is derived from an EMBL/GenBank/DDBJ whole genome shotgun (WGS) entry which is preliminary data.</text>
</comment>
<proteinExistence type="predicted"/>
<keyword evidence="7" id="KW-1185">Reference proteome</keyword>
<dbReference type="SMART" id="SM00679">
    <property type="entry name" value="CTNS"/>
    <property type="match status" value="1"/>
</dbReference>
<organism evidence="6 7">
    <name type="scientific">Algibacter aquimarinus</name>
    <dbReference type="NCBI Taxonomy" id="1136748"/>
    <lineage>
        <taxon>Bacteria</taxon>
        <taxon>Pseudomonadati</taxon>
        <taxon>Bacteroidota</taxon>
        <taxon>Flavobacteriia</taxon>
        <taxon>Flavobacteriales</taxon>
        <taxon>Flavobacteriaceae</taxon>
        <taxon>Algibacter</taxon>
    </lineage>
</organism>
<name>A0ABP9H589_9FLAO</name>
<evidence type="ECO:0008006" key="8">
    <source>
        <dbReference type="Google" id="ProtNLM"/>
    </source>
</evidence>
<reference evidence="7" key="1">
    <citation type="journal article" date="2019" name="Int. J. Syst. Evol. Microbiol.">
        <title>The Global Catalogue of Microorganisms (GCM) 10K type strain sequencing project: providing services to taxonomists for standard genome sequencing and annotation.</title>
        <authorList>
            <consortium name="The Broad Institute Genomics Platform"/>
            <consortium name="The Broad Institute Genome Sequencing Center for Infectious Disease"/>
            <person name="Wu L."/>
            <person name="Ma J."/>
        </authorList>
    </citation>
    <scope>NUCLEOTIDE SEQUENCE [LARGE SCALE GENOMIC DNA]</scope>
    <source>
        <strain evidence="7">JCM 18287</strain>
    </source>
</reference>
<accession>A0ABP9H589</accession>
<dbReference type="NCBIfam" id="NF037968">
    <property type="entry name" value="SemiSWEET_2"/>
    <property type="match status" value="1"/>
</dbReference>
<evidence type="ECO:0000256" key="3">
    <source>
        <dbReference type="ARBA" id="ARBA00022989"/>
    </source>
</evidence>
<evidence type="ECO:0000256" key="2">
    <source>
        <dbReference type="ARBA" id="ARBA00022692"/>
    </source>
</evidence>
<keyword evidence="3 5" id="KW-1133">Transmembrane helix</keyword>
<keyword evidence="2 5" id="KW-0812">Transmembrane</keyword>
<gene>
    <name evidence="6" type="ORF">GCM10023315_04300</name>
</gene>
<dbReference type="Gene3D" id="1.20.1280.290">
    <property type="match status" value="1"/>
</dbReference>
<evidence type="ECO:0000256" key="4">
    <source>
        <dbReference type="ARBA" id="ARBA00023136"/>
    </source>
</evidence>